<dbReference type="PANTHER" id="PTHR43434:SF1">
    <property type="entry name" value="PHOSPHOGLYCOLATE PHOSPHATASE"/>
    <property type="match status" value="1"/>
</dbReference>
<dbReference type="InterPro" id="IPR036412">
    <property type="entry name" value="HAD-like_sf"/>
</dbReference>
<comment type="pathway">
    <text evidence="2">Organic acid metabolism; glycolate biosynthesis; glycolate from 2-phosphoglycolate: step 1/1.</text>
</comment>
<evidence type="ECO:0000256" key="3">
    <source>
        <dbReference type="ARBA" id="ARBA00006171"/>
    </source>
</evidence>
<dbReference type="GO" id="GO:0005829">
    <property type="term" value="C:cytosol"/>
    <property type="evidence" value="ECO:0007669"/>
    <property type="project" value="TreeGrafter"/>
</dbReference>
<evidence type="ECO:0000256" key="2">
    <source>
        <dbReference type="ARBA" id="ARBA00004818"/>
    </source>
</evidence>
<dbReference type="SFLD" id="SFLDG01129">
    <property type="entry name" value="C1.5:_HAD__Beta-PGM__Phosphata"/>
    <property type="match status" value="1"/>
</dbReference>
<dbReference type="GO" id="GO:0006281">
    <property type="term" value="P:DNA repair"/>
    <property type="evidence" value="ECO:0007669"/>
    <property type="project" value="TreeGrafter"/>
</dbReference>
<evidence type="ECO:0000313" key="5">
    <source>
        <dbReference type="EMBL" id="RGV72755.1"/>
    </source>
</evidence>
<dbReference type="GO" id="GO:0008967">
    <property type="term" value="F:phosphoglycolate phosphatase activity"/>
    <property type="evidence" value="ECO:0007669"/>
    <property type="project" value="UniProtKB-EC"/>
</dbReference>
<dbReference type="InterPro" id="IPR041492">
    <property type="entry name" value="HAD_2"/>
</dbReference>
<dbReference type="AlphaFoldDB" id="A0A412YYP4"/>
<protein>
    <recommendedName>
        <fullName evidence="4">phosphoglycolate phosphatase</fullName>
        <ecNumber evidence="4">3.1.3.18</ecNumber>
    </recommendedName>
</protein>
<organism evidence="5 6">
    <name type="scientific">Phocaeicola dorei</name>
    <dbReference type="NCBI Taxonomy" id="357276"/>
    <lineage>
        <taxon>Bacteria</taxon>
        <taxon>Pseudomonadati</taxon>
        <taxon>Bacteroidota</taxon>
        <taxon>Bacteroidia</taxon>
        <taxon>Bacteroidales</taxon>
        <taxon>Bacteroidaceae</taxon>
        <taxon>Phocaeicola</taxon>
    </lineage>
</organism>
<dbReference type="SUPFAM" id="SSF56784">
    <property type="entry name" value="HAD-like"/>
    <property type="match status" value="1"/>
</dbReference>
<dbReference type="EMBL" id="QRZL01000022">
    <property type="protein sequence ID" value="RGV72755.1"/>
    <property type="molecule type" value="Genomic_DNA"/>
</dbReference>
<proteinExistence type="inferred from homology"/>
<sequence length="220" mass="25195">MNRIKLVAFDLDGTIADTLPLCIKAFRMAVQPYISQTLSEDDIIKTFGLNEEGMIRKMIKNEYWKQALQDFYPIYMKLHRFMCPQPFQGIRELIIQLRQNNLIVALITGKGAKSCEITLQQLGMNSYFDRIITGNAERNIKHEALNELLNVYHLSPAEIVYVGDTVSDIIQCRMMNVVCLSAAWCVTNSIQEELGKCNPGKVFNSIEKISEYLLNISNEY</sequence>
<accession>A0A412YYP4</accession>
<comment type="caution">
    <text evidence="5">The sequence shown here is derived from an EMBL/GenBank/DDBJ whole genome shotgun (WGS) entry which is preliminary data.</text>
</comment>
<dbReference type="InterPro" id="IPR050155">
    <property type="entry name" value="HAD-like_hydrolase_sf"/>
</dbReference>
<name>A0A412YYP4_9BACT</name>
<dbReference type="EC" id="3.1.3.18" evidence="4"/>
<keyword evidence="5" id="KW-0378">Hydrolase</keyword>
<dbReference type="InterPro" id="IPR023214">
    <property type="entry name" value="HAD_sf"/>
</dbReference>
<dbReference type="PANTHER" id="PTHR43434">
    <property type="entry name" value="PHOSPHOGLYCOLATE PHOSPHATASE"/>
    <property type="match status" value="1"/>
</dbReference>
<gene>
    <name evidence="5" type="ORF">DWW04_17525</name>
</gene>
<dbReference type="Proteomes" id="UP000283678">
    <property type="component" value="Unassembled WGS sequence"/>
</dbReference>
<dbReference type="Pfam" id="PF13419">
    <property type="entry name" value="HAD_2"/>
    <property type="match status" value="1"/>
</dbReference>
<dbReference type="SFLD" id="SFLDS00003">
    <property type="entry name" value="Haloacid_Dehalogenase"/>
    <property type="match status" value="1"/>
</dbReference>
<evidence type="ECO:0000256" key="4">
    <source>
        <dbReference type="ARBA" id="ARBA00013078"/>
    </source>
</evidence>
<evidence type="ECO:0000256" key="1">
    <source>
        <dbReference type="ARBA" id="ARBA00000830"/>
    </source>
</evidence>
<dbReference type="Gene3D" id="3.40.50.1000">
    <property type="entry name" value="HAD superfamily/HAD-like"/>
    <property type="match status" value="1"/>
</dbReference>
<comment type="similarity">
    <text evidence="3">Belongs to the HAD-like hydrolase superfamily. CbbY/CbbZ/Gph/YieH family.</text>
</comment>
<dbReference type="RefSeq" id="WP_118429290.1">
    <property type="nucleotide sequence ID" value="NZ_QRZL01000022.1"/>
</dbReference>
<evidence type="ECO:0000313" key="6">
    <source>
        <dbReference type="Proteomes" id="UP000283678"/>
    </source>
</evidence>
<dbReference type="Gene3D" id="1.10.150.240">
    <property type="entry name" value="Putative phosphatase, domain 2"/>
    <property type="match status" value="1"/>
</dbReference>
<reference evidence="5 6" key="1">
    <citation type="submission" date="2018-08" db="EMBL/GenBank/DDBJ databases">
        <title>A genome reference for cultivated species of the human gut microbiota.</title>
        <authorList>
            <person name="Zou Y."/>
            <person name="Xue W."/>
            <person name="Luo G."/>
        </authorList>
    </citation>
    <scope>NUCLEOTIDE SEQUENCE [LARGE SCALE GENOMIC DNA]</scope>
    <source>
        <strain evidence="5 6">AF14-1AC</strain>
    </source>
</reference>
<dbReference type="InterPro" id="IPR023198">
    <property type="entry name" value="PGP-like_dom2"/>
</dbReference>
<comment type="catalytic activity">
    <reaction evidence="1">
        <text>2-phosphoglycolate + H2O = glycolate + phosphate</text>
        <dbReference type="Rhea" id="RHEA:14369"/>
        <dbReference type="ChEBI" id="CHEBI:15377"/>
        <dbReference type="ChEBI" id="CHEBI:29805"/>
        <dbReference type="ChEBI" id="CHEBI:43474"/>
        <dbReference type="ChEBI" id="CHEBI:58033"/>
        <dbReference type="EC" id="3.1.3.18"/>
    </reaction>
</comment>